<evidence type="ECO:0000259" key="3">
    <source>
        <dbReference type="Pfam" id="PF20981"/>
    </source>
</evidence>
<organism evidence="4 5">
    <name type="scientific">Meyerozyma guilliermondii (strain ATCC 6260 / CBS 566 / DSM 6381 / JCM 1539 / NBRC 10279 / NRRL Y-324)</name>
    <name type="common">Yeast</name>
    <name type="synonym">Candida guilliermondii</name>
    <dbReference type="NCBI Taxonomy" id="294746"/>
    <lineage>
        <taxon>Eukaryota</taxon>
        <taxon>Fungi</taxon>
        <taxon>Dikarya</taxon>
        <taxon>Ascomycota</taxon>
        <taxon>Saccharomycotina</taxon>
        <taxon>Pichiomycetes</taxon>
        <taxon>Debaryomycetaceae</taxon>
        <taxon>Meyerozyma</taxon>
    </lineage>
</organism>
<evidence type="ECO:0000313" key="4">
    <source>
        <dbReference type="EMBL" id="EDK39412.2"/>
    </source>
</evidence>
<dbReference type="eggNOG" id="KOG3937">
    <property type="taxonomic scope" value="Eukaryota"/>
</dbReference>
<dbReference type="KEGG" id="pgu:PGUG_03510"/>
<dbReference type="GO" id="GO:0000244">
    <property type="term" value="P:spliceosomal tri-snRNP complex assembly"/>
    <property type="evidence" value="ECO:0007669"/>
    <property type="project" value="TreeGrafter"/>
</dbReference>
<dbReference type="CDD" id="cd13777">
    <property type="entry name" value="Aar2_N"/>
    <property type="match status" value="1"/>
</dbReference>
<evidence type="ECO:0000259" key="2">
    <source>
        <dbReference type="Pfam" id="PF05282"/>
    </source>
</evidence>
<dbReference type="OMA" id="VWQSGGL"/>
<dbReference type="Gene3D" id="1.25.40.550">
    <property type="entry name" value="Aar2, C-terminal domain-like"/>
    <property type="match status" value="1"/>
</dbReference>
<comment type="similarity">
    <text evidence="1">Belongs to the AAR2 family.</text>
</comment>
<dbReference type="FunCoup" id="A5DJQ9">
    <property type="interactions" value="492"/>
</dbReference>
<dbReference type="AlphaFoldDB" id="A5DJQ9"/>
<dbReference type="RefSeq" id="XP_001484129.2">
    <property type="nucleotide sequence ID" value="XM_001484079.1"/>
</dbReference>
<proteinExistence type="inferred from homology"/>
<dbReference type="PANTHER" id="PTHR12689:SF4">
    <property type="entry name" value="PROTEIN AAR2 HOMOLOG"/>
    <property type="match status" value="1"/>
</dbReference>
<dbReference type="CDD" id="cd13778">
    <property type="entry name" value="Aar2_C"/>
    <property type="match status" value="1"/>
</dbReference>
<dbReference type="HOGENOM" id="CLU_715925_0_0_1"/>
<dbReference type="Gene3D" id="2.60.34.20">
    <property type="match status" value="1"/>
</dbReference>
<evidence type="ECO:0008006" key="6">
    <source>
        <dbReference type="Google" id="ProtNLM"/>
    </source>
</evidence>
<dbReference type="PANTHER" id="PTHR12689">
    <property type="entry name" value="A1 CISTRON SPLICING FACTOR AAR2-RELATED"/>
    <property type="match status" value="1"/>
</dbReference>
<dbReference type="STRING" id="294746.A5DJQ9"/>
<protein>
    <recommendedName>
        <fullName evidence="6">A1 cistron-splicing factor AAR2</fullName>
    </recommendedName>
</protein>
<dbReference type="EMBL" id="CH408158">
    <property type="protein sequence ID" value="EDK39412.2"/>
    <property type="molecule type" value="Genomic_DNA"/>
</dbReference>
<keyword evidence="5" id="KW-1185">Reference proteome</keyword>
<dbReference type="InterPro" id="IPR033648">
    <property type="entry name" value="AAR2_C"/>
</dbReference>
<dbReference type="InterPro" id="IPR038514">
    <property type="entry name" value="AAR2_C_sf"/>
</dbReference>
<dbReference type="InterPro" id="IPR038516">
    <property type="entry name" value="AAR2_N_sf"/>
</dbReference>
<name>A5DJQ9_PICGU</name>
<dbReference type="Pfam" id="PF20981">
    <property type="entry name" value="AAR2_1st"/>
    <property type="match status" value="1"/>
</dbReference>
<accession>A5DJQ9</accession>
<sequence length="386" mass="44873">MSRPPKTTLVFLNLPVQSSSWLMGIDFQFFNLKQVFKGIKSIPDGVHLLHYSEASTEPDTSDKQNALSSLRYGHWIECKEGFVHIFFWDEELHQLVMVEENSLDYSKGMAHLGDDYKYMVNYPGDAEEWTKLTNMIDFEIIEEYLPTKNGSGAVSTIMPSREERIALTEILNRNQTSDKTPPVKEDEEEINYTIIQHEKHREDRTGQELTDDHFDKSWYLQELYGHDNELLIAELQLAFVNFVAVGSFCSGMQWLSLAKLVSTSKSFLDRNKNFFFQFLCTFHLQLIKLPSELLVDELNLHNQLNIKIYVEVMENFSDIFDAMSGNCCGKMKLKGNLQNIWHNIVATNKKFGIDLKQLKRLVDEENFEVFNLEDYDENDEDMPVIV</sequence>
<dbReference type="InParanoid" id="A5DJQ9"/>
<dbReference type="InterPro" id="IPR007946">
    <property type="entry name" value="AAR2"/>
</dbReference>
<gene>
    <name evidence="4" type="ORF">PGUG_03510</name>
</gene>
<dbReference type="InterPro" id="IPR033647">
    <property type="entry name" value="Aar2_N"/>
</dbReference>
<reference evidence="4 5" key="1">
    <citation type="journal article" date="2009" name="Nature">
        <title>Evolution of pathogenicity and sexual reproduction in eight Candida genomes.</title>
        <authorList>
            <person name="Butler G."/>
            <person name="Rasmussen M.D."/>
            <person name="Lin M.F."/>
            <person name="Santos M.A."/>
            <person name="Sakthikumar S."/>
            <person name="Munro C.A."/>
            <person name="Rheinbay E."/>
            <person name="Grabherr M."/>
            <person name="Forche A."/>
            <person name="Reedy J.L."/>
            <person name="Agrafioti I."/>
            <person name="Arnaud M.B."/>
            <person name="Bates S."/>
            <person name="Brown A.J."/>
            <person name="Brunke S."/>
            <person name="Costanzo M.C."/>
            <person name="Fitzpatrick D.A."/>
            <person name="de Groot P.W."/>
            <person name="Harris D."/>
            <person name="Hoyer L.L."/>
            <person name="Hube B."/>
            <person name="Klis F.M."/>
            <person name="Kodira C."/>
            <person name="Lennard N."/>
            <person name="Logue M.E."/>
            <person name="Martin R."/>
            <person name="Neiman A.M."/>
            <person name="Nikolaou E."/>
            <person name="Quail M.A."/>
            <person name="Quinn J."/>
            <person name="Santos M.C."/>
            <person name="Schmitzberger F.F."/>
            <person name="Sherlock G."/>
            <person name="Shah P."/>
            <person name="Silverstein K.A."/>
            <person name="Skrzypek M.S."/>
            <person name="Soll D."/>
            <person name="Staggs R."/>
            <person name="Stansfield I."/>
            <person name="Stumpf M.P."/>
            <person name="Sudbery P.E."/>
            <person name="Srikantha T."/>
            <person name="Zeng Q."/>
            <person name="Berman J."/>
            <person name="Berriman M."/>
            <person name="Heitman J."/>
            <person name="Gow N.A."/>
            <person name="Lorenz M.C."/>
            <person name="Birren B.W."/>
            <person name="Kellis M."/>
            <person name="Cuomo C.A."/>
        </authorList>
    </citation>
    <scope>NUCLEOTIDE SEQUENCE [LARGE SCALE GENOMIC DNA]</scope>
    <source>
        <strain evidence="5">ATCC 6260 / CBS 566 / DSM 6381 / JCM 1539 / NBRC 10279 / NRRL Y-324</strain>
    </source>
</reference>
<dbReference type="OrthoDB" id="201752at2759"/>
<feature type="domain" description="AAR2 N-terminal" evidence="3">
    <location>
        <begin position="6"/>
        <end position="146"/>
    </location>
</feature>
<evidence type="ECO:0000256" key="1">
    <source>
        <dbReference type="ARBA" id="ARBA00006281"/>
    </source>
</evidence>
<dbReference type="VEuPathDB" id="FungiDB:PGUG_03510"/>
<evidence type="ECO:0000313" key="5">
    <source>
        <dbReference type="Proteomes" id="UP000001997"/>
    </source>
</evidence>
<feature type="domain" description="AAR2 C-terminal" evidence="2">
    <location>
        <begin position="192"/>
        <end position="355"/>
    </location>
</feature>
<dbReference type="GeneID" id="5126369"/>
<dbReference type="Proteomes" id="UP000001997">
    <property type="component" value="Unassembled WGS sequence"/>
</dbReference>
<dbReference type="Pfam" id="PF05282">
    <property type="entry name" value="AAR2"/>
    <property type="match status" value="1"/>
</dbReference>